<reference evidence="1 2" key="1">
    <citation type="submission" date="2015-01" db="EMBL/GenBank/DDBJ databases">
        <title>Genome sequence of Mycobacterium llatzerense and Mycobacterium immunogenum recovered from brain abscess.</title>
        <authorList>
            <person name="Greninger A.L."/>
            <person name="Langelier C."/>
            <person name="Cunningham G."/>
            <person name="Chiu C.Y."/>
            <person name="Miller S."/>
        </authorList>
    </citation>
    <scope>NUCLEOTIDE SEQUENCE [LARGE SCALE GENOMIC DNA]</scope>
    <source>
        <strain evidence="1 2">CLUC14</strain>
    </source>
</reference>
<dbReference type="CDD" id="cd07812">
    <property type="entry name" value="SRPBCC"/>
    <property type="match status" value="1"/>
</dbReference>
<dbReference type="InterPro" id="IPR019587">
    <property type="entry name" value="Polyketide_cyclase/dehydratase"/>
</dbReference>
<name>A0A0D1L757_9MYCO</name>
<dbReference type="InterPro" id="IPR023393">
    <property type="entry name" value="START-like_dom_sf"/>
</dbReference>
<proteinExistence type="predicted"/>
<sequence>MTAQGPATVTAAIEIAASPSAVYALLTDLPTLASLAEEAHTMEWQKGSSAAPGSVFKGHNRNGSKTWTTSCIVTEAEPGKTFGFAVKSSIVPIAHWRYDIAETASGCRVVESTWDNRPGLLKMFASTLTGVQDRDAANAENIRLTLERLKARAEAA</sequence>
<keyword evidence="2" id="KW-1185">Reference proteome</keyword>
<comment type="caution">
    <text evidence="1">The sequence shown here is derived from an EMBL/GenBank/DDBJ whole genome shotgun (WGS) entry which is preliminary data.</text>
</comment>
<dbReference type="OrthoDB" id="4618973at2"/>
<dbReference type="RefSeq" id="WP_043402412.1">
    <property type="nucleotide sequence ID" value="NZ_BAAARC010000008.1"/>
</dbReference>
<dbReference type="SUPFAM" id="SSF55961">
    <property type="entry name" value="Bet v1-like"/>
    <property type="match status" value="1"/>
</dbReference>
<dbReference type="PATRIC" id="fig|280871.6.peg.2495"/>
<organism evidence="1 2">
    <name type="scientific">Mycolicibacterium llatzerense</name>
    <dbReference type="NCBI Taxonomy" id="280871"/>
    <lineage>
        <taxon>Bacteria</taxon>
        <taxon>Bacillati</taxon>
        <taxon>Actinomycetota</taxon>
        <taxon>Actinomycetes</taxon>
        <taxon>Mycobacteriales</taxon>
        <taxon>Mycobacteriaceae</taxon>
        <taxon>Mycolicibacterium</taxon>
    </lineage>
</organism>
<dbReference type="STRING" id="280871.TL10_12020"/>
<gene>
    <name evidence="1" type="ORF">TL10_12020</name>
</gene>
<accession>A0A0D1L757</accession>
<dbReference type="Pfam" id="PF10604">
    <property type="entry name" value="Polyketide_cyc2"/>
    <property type="match status" value="1"/>
</dbReference>
<dbReference type="EMBL" id="JXST01000014">
    <property type="protein sequence ID" value="KIU16775.1"/>
    <property type="molecule type" value="Genomic_DNA"/>
</dbReference>
<dbReference type="Proteomes" id="UP000032221">
    <property type="component" value="Unassembled WGS sequence"/>
</dbReference>
<dbReference type="AlphaFoldDB" id="A0A0D1L757"/>
<dbReference type="Gene3D" id="3.30.530.20">
    <property type="match status" value="1"/>
</dbReference>
<evidence type="ECO:0000313" key="2">
    <source>
        <dbReference type="Proteomes" id="UP000032221"/>
    </source>
</evidence>
<evidence type="ECO:0000313" key="1">
    <source>
        <dbReference type="EMBL" id="KIU16775.1"/>
    </source>
</evidence>
<protein>
    <submittedName>
        <fullName evidence="1">Polyketide cyclase</fullName>
    </submittedName>
</protein>